<sequence>MSTACSISFSVMINGGTILTTFPFPAVNTNRPEFRQASTKGVAGTSKSIPMISPTPRISFTCGFPPNFCLSSSLKYRPFLDTDERKSGFDILSKTARAALQTRGFPAKVLP</sequence>
<accession>A0AAQ3MU88</accession>
<organism evidence="1 2">
    <name type="scientific">Vigna mungo</name>
    <name type="common">Black gram</name>
    <name type="synonym">Phaseolus mungo</name>
    <dbReference type="NCBI Taxonomy" id="3915"/>
    <lineage>
        <taxon>Eukaryota</taxon>
        <taxon>Viridiplantae</taxon>
        <taxon>Streptophyta</taxon>
        <taxon>Embryophyta</taxon>
        <taxon>Tracheophyta</taxon>
        <taxon>Spermatophyta</taxon>
        <taxon>Magnoliopsida</taxon>
        <taxon>eudicotyledons</taxon>
        <taxon>Gunneridae</taxon>
        <taxon>Pentapetalae</taxon>
        <taxon>rosids</taxon>
        <taxon>fabids</taxon>
        <taxon>Fabales</taxon>
        <taxon>Fabaceae</taxon>
        <taxon>Papilionoideae</taxon>
        <taxon>50 kb inversion clade</taxon>
        <taxon>NPAAA clade</taxon>
        <taxon>indigoferoid/millettioid clade</taxon>
        <taxon>Phaseoleae</taxon>
        <taxon>Vigna</taxon>
    </lineage>
</organism>
<dbReference type="Proteomes" id="UP001374535">
    <property type="component" value="Chromosome 9"/>
</dbReference>
<gene>
    <name evidence="1" type="ORF">V8G54_029216</name>
</gene>
<evidence type="ECO:0000313" key="2">
    <source>
        <dbReference type="Proteomes" id="UP001374535"/>
    </source>
</evidence>
<proteinExistence type="predicted"/>
<dbReference type="AlphaFoldDB" id="A0AAQ3MU88"/>
<keyword evidence="2" id="KW-1185">Reference proteome</keyword>
<protein>
    <submittedName>
        <fullName evidence="1">Uncharacterized protein</fullName>
    </submittedName>
</protein>
<reference evidence="1 2" key="1">
    <citation type="journal article" date="2023" name="Life. Sci Alliance">
        <title>Evolutionary insights into 3D genome organization and epigenetic landscape of Vigna mungo.</title>
        <authorList>
            <person name="Junaid A."/>
            <person name="Singh B."/>
            <person name="Bhatia S."/>
        </authorList>
    </citation>
    <scope>NUCLEOTIDE SEQUENCE [LARGE SCALE GENOMIC DNA]</scope>
    <source>
        <strain evidence="1">Urdbean</strain>
    </source>
</reference>
<name>A0AAQ3MU88_VIGMU</name>
<dbReference type="EMBL" id="CP144692">
    <property type="protein sequence ID" value="WVY97065.1"/>
    <property type="molecule type" value="Genomic_DNA"/>
</dbReference>
<evidence type="ECO:0000313" key="1">
    <source>
        <dbReference type="EMBL" id="WVY97065.1"/>
    </source>
</evidence>